<reference evidence="1 2" key="1">
    <citation type="submission" date="2022-09" db="EMBL/GenBank/DDBJ databases">
        <title>complete genome sequences of Clostridium tetani str. KHSU-234311-028 isolated from soil.</title>
        <authorList>
            <person name="Sekizuka T."/>
            <person name="Shitada C."/>
            <person name="Takahashi M."/>
            <person name="Kuroda M."/>
        </authorList>
    </citation>
    <scope>NUCLEOTIDE SEQUENCE [LARGE SCALE GENOMIC DNA]</scope>
    <source>
        <strain evidence="1 2">KHSU-234311-028</strain>
    </source>
</reference>
<evidence type="ECO:0008006" key="3">
    <source>
        <dbReference type="Google" id="ProtNLM"/>
    </source>
</evidence>
<protein>
    <recommendedName>
        <fullName evidence="3">Stage 0 sporulation protein A homolog</fullName>
    </recommendedName>
</protein>
<evidence type="ECO:0000313" key="1">
    <source>
        <dbReference type="EMBL" id="BDR79998.1"/>
    </source>
</evidence>
<sequence>MEHKIIVIEDEFSINDILTFALKEEGYRVKSTFSS</sequence>
<proteinExistence type="predicted"/>
<accession>A0ABC8E9Z1</accession>
<dbReference type="AlphaFoldDB" id="A0ABC8E9Z1"/>
<gene>
    <name evidence="1" type="ORF">K234311028_02440</name>
</gene>
<organism evidence="1 2">
    <name type="scientific">Clostridium tetani</name>
    <dbReference type="NCBI Taxonomy" id="1513"/>
    <lineage>
        <taxon>Bacteria</taxon>
        <taxon>Bacillati</taxon>
        <taxon>Bacillota</taxon>
        <taxon>Clostridia</taxon>
        <taxon>Eubacteriales</taxon>
        <taxon>Clostridiaceae</taxon>
        <taxon>Clostridium</taxon>
    </lineage>
</organism>
<dbReference type="EMBL" id="AP026818">
    <property type="protein sequence ID" value="BDR79998.1"/>
    <property type="molecule type" value="Genomic_DNA"/>
</dbReference>
<name>A0ABC8E9Z1_CLOTA</name>
<dbReference type="Proteomes" id="UP001321763">
    <property type="component" value="Chromosome"/>
</dbReference>
<evidence type="ECO:0000313" key="2">
    <source>
        <dbReference type="Proteomes" id="UP001321763"/>
    </source>
</evidence>